<sequence>MTINWNNLFKANVLIWLVGLSNMSLAENISDQQLKLESCHVKGIRQQVQCGTLVTPENYEKPDGTQIEINFVVLPAIDNSKEKLPLMFLAGGPGQAATELASHIYRGFNEIRKTRDLILIDQRGTGKSHALQCEDSLEVDPYTSLPEDFSMADIEQCIAQLTGDLSQYNSENSIRDFDAVRSELGHQQVHIYGGSYGTRAGLVYMRMFPASLKSVVLDSVGPIEVPIGLFGKSAEQSFIKLIENCQNETSCAAQYPELAKEFTAITDKLLQAPVTVEIAHPRLGTNTAFTISNDKFISAIQMQLYSMETRSLVPLLIHQAYLGNYKPLAGLIAQGEGGMGIYIGLHFNIVCNEDYPKISADMKVDDADNSFAKGMSLVMVGKVCSAWPRYQPSKEFYQTVTAEIPTLIMSGELDPVTPASNGEKSHVNLPNSHHIISKNNAHIVASTACGIKIVNEFLEKQAPKELDESCLEEIPDESFMVGLNGGVVPEVSPSPMPTEAKE</sequence>
<feature type="domain" description="AB hydrolase-1" evidence="12">
    <location>
        <begin position="85"/>
        <end position="220"/>
    </location>
</feature>
<dbReference type="GO" id="GO:0005737">
    <property type="term" value="C:cytoplasm"/>
    <property type="evidence" value="ECO:0007669"/>
    <property type="project" value="UniProtKB-SubCell"/>
</dbReference>
<dbReference type="OrthoDB" id="4510475at2"/>
<evidence type="ECO:0000313" key="14">
    <source>
        <dbReference type="EMBL" id="ASP46459.1"/>
    </source>
</evidence>
<evidence type="ECO:0000256" key="7">
    <source>
        <dbReference type="ARBA" id="ARBA00022490"/>
    </source>
</evidence>
<dbReference type="InterPro" id="IPR029058">
    <property type="entry name" value="AB_hydrolase_fold"/>
</dbReference>
<evidence type="ECO:0000259" key="13">
    <source>
        <dbReference type="Pfam" id="PF08386"/>
    </source>
</evidence>
<evidence type="ECO:0000256" key="9">
    <source>
        <dbReference type="ARBA" id="ARBA00022801"/>
    </source>
</evidence>
<comment type="catalytic activity">
    <reaction evidence="1">
        <text>Release of N-terminal proline from a peptide.</text>
        <dbReference type="EC" id="3.4.11.5"/>
    </reaction>
</comment>
<feature type="domain" description="Peptidase S33 tripeptidyl aminopeptidase-like C-terminal" evidence="13">
    <location>
        <begin position="382"/>
        <end position="470"/>
    </location>
</feature>
<evidence type="ECO:0000256" key="5">
    <source>
        <dbReference type="ARBA" id="ARBA00021843"/>
    </source>
</evidence>
<organism evidence="14 15">
    <name type="scientific">Cognaticolwellia beringensis</name>
    <dbReference type="NCBI Taxonomy" id="1967665"/>
    <lineage>
        <taxon>Bacteria</taxon>
        <taxon>Pseudomonadati</taxon>
        <taxon>Pseudomonadota</taxon>
        <taxon>Gammaproteobacteria</taxon>
        <taxon>Alteromonadales</taxon>
        <taxon>Colwelliaceae</taxon>
        <taxon>Cognaticolwellia</taxon>
    </lineage>
</organism>
<comment type="subcellular location">
    <subcellularLocation>
        <location evidence="2">Cytoplasm</location>
    </subcellularLocation>
</comment>
<keyword evidence="15" id="KW-1185">Reference proteome</keyword>
<dbReference type="PRINTS" id="PR00793">
    <property type="entry name" value="PROAMNOPTASE"/>
</dbReference>
<feature type="chain" id="PRO_5012713816" description="Proline iminopeptidase" evidence="11">
    <location>
        <begin position="27"/>
        <end position="502"/>
    </location>
</feature>
<dbReference type="SUPFAM" id="SSF53474">
    <property type="entry name" value="alpha/beta-Hydrolases"/>
    <property type="match status" value="1"/>
</dbReference>
<keyword evidence="7" id="KW-0963">Cytoplasm</keyword>
<reference evidence="14 15" key="1">
    <citation type="submission" date="2017-08" db="EMBL/GenBank/DDBJ databases">
        <title>Complete genome of Colwellia sp. NB097-1, a psychrophile bacterium ioslated from Bering Sea.</title>
        <authorList>
            <person name="Chen X."/>
        </authorList>
    </citation>
    <scope>NUCLEOTIDE SEQUENCE [LARGE SCALE GENOMIC DNA]</scope>
    <source>
        <strain evidence="14 15">NB097-1</strain>
    </source>
</reference>
<feature type="signal peptide" evidence="11">
    <location>
        <begin position="1"/>
        <end position="26"/>
    </location>
</feature>
<evidence type="ECO:0000256" key="11">
    <source>
        <dbReference type="SAM" id="SignalP"/>
    </source>
</evidence>
<evidence type="ECO:0000313" key="15">
    <source>
        <dbReference type="Proteomes" id="UP000202259"/>
    </source>
</evidence>
<dbReference type="GO" id="GO:0006508">
    <property type="term" value="P:proteolysis"/>
    <property type="evidence" value="ECO:0007669"/>
    <property type="project" value="UniProtKB-KW"/>
</dbReference>
<dbReference type="Pfam" id="PF08386">
    <property type="entry name" value="Abhydrolase_4"/>
    <property type="match status" value="1"/>
</dbReference>
<dbReference type="PANTHER" id="PTHR43722:SF1">
    <property type="entry name" value="PROLINE IMINOPEPTIDASE"/>
    <property type="match status" value="1"/>
</dbReference>
<evidence type="ECO:0000256" key="4">
    <source>
        <dbReference type="ARBA" id="ARBA00012568"/>
    </source>
</evidence>
<evidence type="ECO:0000256" key="2">
    <source>
        <dbReference type="ARBA" id="ARBA00004496"/>
    </source>
</evidence>
<dbReference type="Proteomes" id="UP000202259">
    <property type="component" value="Chromosome"/>
</dbReference>
<dbReference type="InterPro" id="IPR000073">
    <property type="entry name" value="AB_hydrolase_1"/>
</dbReference>
<evidence type="ECO:0000256" key="8">
    <source>
        <dbReference type="ARBA" id="ARBA00022670"/>
    </source>
</evidence>
<comment type="similarity">
    <text evidence="3">Belongs to the peptidase S33 family.</text>
</comment>
<evidence type="ECO:0000256" key="10">
    <source>
        <dbReference type="ARBA" id="ARBA00029605"/>
    </source>
</evidence>
<dbReference type="KEGG" id="cber:B5D82_00920"/>
<name>A0A222G3S5_9GAMM</name>
<dbReference type="EC" id="3.4.11.5" evidence="4"/>
<evidence type="ECO:0000259" key="12">
    <source>
        <dbReference type="Pfam" id="PF00561"/>
    </source>
</evidence>
<dbReference type="InterPro" id="IPR013595">
    <property type="entry name" value="Pept_S33_TAP-like_C"/>
</dbReference>
<keyword evidence="6" id="KW-0031">Aminopeptidase</keyword>
<dbReference type="EMBL" id="CP020465">
    <property type="protein sequence ID" value="ASP46459.1"/>
    <property type="molecule type" value="Genomic_DNA"/>
</dbReference>
<dbReference type="RefSeq" id="WP_081148480.1">
    <property type="nucleotide sequence ID" value="NZ_CP020465.1"/>
</dbReference>
<keyword evidence="8" id="KW-0645">Protease</keyword>
<dbReference type="Pfam" id="PF00561">
    <property type="entry name" value="Abhydrolase_1"/>
    <property type="match status" value="1"/>
</dbReference>
<dbReference type="GO" id="GO:0004177">
    <property type="term" value="F:aminopeptidase activity"/>
    <property type="evidence" value="ECO:0007669"/>
    <property type="project" value="UniProtKB-KW"/>
</dbReference>
<proteinExistence type="inferred from homology"/>
<evidence type="ECO:0000256" key="3">
    <source>
        <dbReference type="ARBA" id="ARBA00010088"/>
    </source>
</evidence>
<dbReference type="InterPro" id="IPR002410">
    <property type="entry name" value="Peptidase_S33"/>
</dbReference>
<gene>
    <name evidence="14" type="ORF">B5D82_00920</name>
</gene>
<dbReference type="Gene3D" id="3.40.50.1820">
    <property type="entry name" value="alpha/beta hydrolase"/>
    <property type="match status" value="2"/>
</dbReference>
<evidence type="ECO:0000256" key="1">
    <source>
        <dbReference type="ARBA" id="ARBA00001585"/>
    </source>
</evidence>
<dbReference type="PANTHER" id="PTHR43722">
    <property type="entry name" value="PROLINE IMINOPEPTIDASE"/>
    <property type="match status" value="1"/>
</dbReference>
<keyword evidence="11" id="KW-0732">Signal</keyword>
<evidence type="ECO:0000256" key="6">
    <source>
        <dbReference type="ARBA" id="ARBA00022438"/>
    </source>
</evidence>
<keyword evidence="9 14" id="KW-0378">Hydrolase</keyword>
<dbReference type="InterPro" id="IPR005944">
    <property type="entry name" value="Pro_iminopeptidase"/>
</dbReference>
<accession>A0A222G3S5</accession>
<protein>
    <recommendedName>
        <fullName evidence="5">Proline iminopeptidase</fullName>
        <ecNumber evidence="4">3.4.11.5</ecNumber>
    </recommendedName>
    <alternativeName>
        <fullName evidence="10">Prolyl aminopeptidase</fullName>
    </alternativeName>
</protein>
<dbReference type="AlphaFoldDB" id="A0A222G3S5"/>